<proteinExistence type="predicted"/>
<feature type="compositionally biased region" description="Basic and acidic residues" evidence="1">
    <location>
        <begin position="269"/>
        <end position="283"/>
    </location>
</feature>
<reference evidence="3" key="1">
    <citation type="journal article" date="2020" name="Nature">
        <title>Giant virus diversity and host interactions through global metagenomics.</title>
        <authorList>
            <person name="Schulz F."/>
            <person name="Roux S."/>
            <person name="Paez-Espino D."/>
            <person name="Jungbluth S."/>
            <person name="Walsh D.A."/>
            <person name="Denef V.J."/>
            <person name="McMahon K.D."/>
            <person name="Konstantinidis K.T."/>
            <person name="Eloe-Fadrosh E.A."/>
            <person name="Kyrpides N.C."/>
            <person name="Woyke T."/>
        </authorList>
    </citation>
    <scope>NUCLEOTIDE SEQUENCE</scope>
    <source>
        <strain evidence="3">GVMAG-M-3300009161-52</strain>
    </source>
</reference>
<dbReference type="AlphaFoldDB" id="A0A6C0EYD8"/>
<feature type="domain" description="HNH nuclease" evidence="2">
    <location>
        <begin position="248"/>
        <end position="297"/>
    </location>
</feature>
<evidence type="ECO:0000259" key="2">
    <source>
        <dbReference type="SMART" id="SM00507"/>
    </source>
</evidence>
<dbReference type="InterPro" id="IPR044925">
    <property type="entry name" value="His-Me_finger_sf"/>
</dbReference>
<dbReference type="SMART" id="SM00507">
    <property type="entry name" value="HNHc"/>
    <property type="match status" value="1"/>
</dbReference>
<evidence type="ECO:0000256" key="1">
    <source>
        <dbReference type="SAM" id="MobiDB-lite"/>
    </source>
</evidence>
<protein>
    <recommendedName>
        <fullName evidence="2">HNH nuclease domain-containing protein</fullName>
    </recommendedName>
</protein>
<evidence type="ECO:0000313" key="3">
    <source>
        <dbReference type="EMBL" id="QHT34196.1"/>
    </source>
</evidence>
<dbReference type="Gene3D" id="3.90.75.20">
    <property type="match status" value="2"/>
</dbReference>
<accession>A0A6C0EYD8</accession>
<dbReference type="InterPro" id="IPR003615">
    <property type="entry name" value="HNH_nuc"/>
</dbReference>
<dbReference type="InterPro" id="IPR036388">
    <property type="entry name" value="WH-like_DNA-bd_sf"/>
</dbReference>
<dbReference type="Pfam" id="PF07463">
    <property type="entry name" value="NUMOD4"/>
    <property type="match status" value="1"/>
</dbReference>
<dbReference type="SMART" id="SM00497">
    <property type="entry name" value="IENR1"/>
    <property type="match status" value="2"/>
</dbReference>
<dbReference type="InterPro" id="IPR010902">
    <property type="entry name" value="NUMOD4"/>
</dbReference>
<dbReference type="InterPro" id="IPR003647">
    <property type="entry name" value="Intron_nuc_1_rpt"/>
</dbReference>
<dbReference type="Pfam" id="PF13392">
    <property type="entry name" value="HNH_3"/>
    <property type="match status" value="1"/>
</dbReference>
<sequence length="360" mass="41088">MATDTVVAVDGGVDTAVVTEEWRKVEGYPNYEVSSLGRVRNLLKNKKEKILKGSKDCAGYMRVCLTNKIHTKTLKVHILVGRAFHPNPEKKKEINHLGAKDDNRACMLEWVTHQENCIHATKYITKFKKTAVHKIDIDSNEIIKTYDKISDTIIDGFNIKTISSCINGKRKTHGGFRWQRVTDKPIVSTENLEGEIWFNLKDSIYDECKIFINYKVSNFGRVKGYKDKLMEPNTSTGRSVVNLVQGKKNKNMKVHRMVLMASNTPNPENKPEVDHIDSNPKNHHLDNLRWATKEDQKNNINTKIKLVTNIKLINVITKEEKIYNGINILANELGSGTETIKKYAKSGETYKGYKFVIIPK</sequence>
<dbReference type="GO" id="GO:0016788">
    <property type="term" value="F:hydrolase activity, acting on ester bonds"/>
    <property type="evidence" value="ECO:0007669"/>
    <property type="project" value="InterPro"/>
</dbReference>
<feature type="region of interest" description="Disordered" evidence="1">
    <location>
        <begin position="262"/>
        <end position="283"/>
    </location>
</feature>
<dbReference type="SUPFAM" id="SSF54060">
    <property type="entry name" value="His-Me finger endonucleases"/>
    <property type="match status" value="2"/>
</dbReference>
<organism evidence="3">
    <name type="scientific">viral metagenome</name>
    <dbReference type="NCBI Taxonomy" id="1070528"/>
    <lineage>
        <taxon>unclassified sequences</taxon>
        <taxon>metagenomes</taxon>
        <taxon>organismal metagenomes</taxon>
    </lineage>
</organism>
<dbReference type="EMBL" id="MN738990">
    <property type="protein sequence ID" value="QHT34196.1"/>
    <property type="molecule type" value="Genomic_DNA"/>
</dbReference>
<dbReference type="Gene3D" id="1.10.10.10">
    <property type="entry name" value="Winged helix-like DNA-binding domain superfamily/Winged helix DNA-binding domain"/>
    <property type="match status" value="1"/>
</dbReference>
<name>A0A6C0EYD8_9ZZZZ</name>